<dbReference type="InterPro" id="IPR007712">
    <property type="entry name" value="RelE/ParE_toxin"/>
</dbReference>
<dbReference type="SUPFAM" id="SSF143011">
    <property type="entry name" value="RelE-like"/>
    <property type="match status" value="1"/>
</dbReference>
<dbReference type="InterPro" id="IPR035093">
    <property type="entry name" value="RelE/ParE_toxin_dom_sf"/>
</dbReference>
<dbReference type="Gene3D" id="3.30.2310.20">
    <property type="entry name" value="RelE-like"/>
    <property type="match status" value="1"/>
</dbReference>
<gene>
    <name evidence="2" type="ORF">ASZ90_005377</name>
</gene>
<dbReference type="AlphaFoldDB" id="A0A0W8FV63"/>
<dbReference type="InterPro" id="IPR052747">
    <property type="entry name" value="TA_system_RelE_toxin"/>
</dbReference>
<comment type="caution">
    <text evidence="2">The sequence shown here is derived from an EMBL/GenBank/DDBJ whole genome shotgun (WGS) entry which is preliminary data.</text>
</comment>
<evidence type="ECO:0000313" key="2">
    <source>
        <dbReference type="EMBL" id="KUG24795.1"/>
    </source>
</evidence>
<dbReference type="Pfam" id="PF05016">
    <property type="entry name" value="ParE_toxin"/>
    <property type="match status" value="1"/>
</dbReference>
<dbReference type="EMBL" id="LNQE01000817">
    <property type="protein sequence ID" value="KUG24795.1"/>
    <property type="molecule type" value="Genomic_DNA"/>
</dbReference>
<dbReference type="PANTHER" id="PTHR38813">
    <property type="match status" value="1"/>
</dbReference>
<organism evidence="2">
    <name type="scientific">hydrocarbon metagenome</name>
    <dbReference type="NCBI Taxonomy" id="938273"/>
    <lineage>
        <taxon>unclassified sequences</taxon>
        <taxon>metagenomes</taxon>
        <taxon>ecological metagenomes</taxon>
    </lineage>
</organism>
<dbReference type="PANTHER" id="PTHR38813:SF1">
    <property type="entry name" value="TOXIN RELE1-RELATED"/>
    <property type="match status" value="1"/>
</dbReference>
<keyword evidence="1" id="KW-1277">Toxin-antitoxin system</keyword>
<reference evidence="2" key="1">
    <citation type="journal article" date="2015" name="Proc. Natl. Acad. Sci. U.S.A.">
        <title>Networks of energetic and metabolic interactions define dynamics in microbial communities.</title>
        <authorList>
            <person name="Embree M."/>
            <person name="Liu J.K."/>
            <person name="Al-Bassam M.M."/>
            <person name="Zengler K."/>
        </authorList>
    </citation>
    <scope>NUCLEOTIDE SEQUENCE</scope>
</reference>
<proteinExistence type="predicted"/>
<accession>A0A0W8FV63</accession>
<sequence>MKVLYSKKCLKELASIPNPIRQKIEKFIFQELPSFKTIYDTDKIELLKAYKNYYKIRFGSYGIGLKMIEDTIIVQRVLHRKDIYKKFP</sequence>
<evidence type="ECO:0000256" key="1">
    <source>
        <dbReference type="ARBA" id="ARBA00022649"/>
    </source>
</evidence>
<name>A0A0W8FV63_9ZZZZ</name>
<protein>
    <submittedName>
        <fullName evidence="2">Cytotoxic translational repressor of toxin-antitoxin stability system</fullName>
    </submittedName>
</protein>